<gene>
    <name evidence="2" type="ORF">CLCOL_24390</name>
</gene>
<accession>A0A151AI20</accession>
<organism evidence="2 3">
    <name type="scientific">Clostridium colicanis DSM 13634</name>
    <dbReference type="NCBI Taxonomy" id="1121305"/>
    <lineage>
        <taxon>Bacteria</taxon>
        <taxon>Bacillati</taxon>
        <taxon>Bacillota</taxon>
        <taxon>Clostridia</taxon>
        <taxon>Eubacteriales</taxon>
        <taxon>Clostridiaceae</taxon>
        <taxon>Clostridium</taxon>
    </lineage>
</organism>
<dbReference type="Proteomes" id="UP000075374">
    <property type="component" value="Unassembled WGS sequence"/>
</dbReference>
<dbReference type="EMBL" id="LTBB01000018">
    <property type="protein sequence ID" value="KYH27318.1"/>
    <property type="molecule type" value="Genomic_DNA"/>
</dbReference>
<feature type="transmembrane region" description="Helical" evidence="1">
    <location>
        <begin position="130"/>
        <end position="158"/>
    </location>
</feature>
<feature type="transmembrane region" description="Helical" evidence="1">
    <location>
        <begin position="232"/>
        <end position="250"/>
    </location>
</feature>
<evidence type="ECO:0000313" key="2">
    <source>
        <dbReference type="EMBL" id="KYH27318.1"/>
    </source>
</evidence>
<feature type="transmembrane region" description="Helical" evidence="1">
    <location>
        <begin position="42"/>
        <end position="62"/>
    </location>
</feature>
<feature type="transmembrane region" description="Helical" evidence="1">
    <location>
        <begin position="170"/>
        <end position="194"/>
    </location>
</feature>
<keyword evidence="1" id="KW-1133">Transmembrane helix</keyword>
<comment type="caution">
    <text evidence="2">The sequence shown here is derived from an EMBL/GenBank/DDBJ whole genome shotgun (WGS) entry which is preliminary data.</text>
</comment>
<reference evidence="2 3" key="1">
    <citation type="submission" date="2016-02" db="EMBL/GenBank/DDBJ databases">
        <title>Genome sequence of Clostridium colicanis DSM 13634.</title>
        <authorList>
            <person name="Poehlein A."/>
            <person name="Daniel R."/>
        </authorList>
    </citation>
    <scope>NUCLEOTIDE SEQUENCE [LARGE SCALE GENOMIC DNA]</scope>
    <source>
        <strain evidence="2 3">DSM 13634</strain>
    </source>
</reference>
<dbReference type="AlphaFoldDB" id="A0A151AI20"/>
<keyword evidence="1" id="KW-0812">Transmembrane</keyword>
<dbReference type="PATRIC" id="fig|1121305.3.peg.2422"/>
<keyword evidence="1" id="KW-0472">Membrane</keyword>
<feature type="transmembrane region" description="Helical" evidence="1">
    <location>
        <begin position="12"/>
        <end position="30"/>
    </location>
</feature>
<dbReference type="RefSeq" id="WP_061859206.1">
    <property type="nucleotide sequence ID" value="NZ_LTBB01000018.1"/>
</dbReference>
<evidence type="ECO:0000313" key="3">
    <source>
        <dbReference type="Proteomes" id="UP000075374"/>
    </source>
</evidence>
<keyword evidence="3" id="KW-1185">Reference proteome</keyword>
<sequence>MGKLIKYELKGNYKIFLGTFIITALLNILLLTRVNVWNSGAIIALFSLITMALFLLVLVFVVRSFKNEMYEDRAYLTFTLPISGNKIVASKIISALIWFAGAALVILIFAGIFVGYYAGKSVIDEINMYINIKAVILVSVLFSLINLIMILLMIYFSITLTRVALRTRKMSGFIGFIVFIALTAAIFYIEYYVIKLFPQTFNLKVDFLQGNQVGGGMVTTTNGYIHVNIASIIYNIIIYIGLFLSTGYLIDNKIDL</sequence>
<evidence type="ECO:0000256" key="1">
    <source>
        <dbReference type="SAM" id="Phobius"/>
    </source>
</evidence>
<protein>
    <submittedName>
        <fullName evidence="2">ABC-2 family transporter protein</fullName>
    </submittedName>
</protein>
<proteinExistence type="predicted"/>
<feature type="transmembrane region" description="Helical" evidence="1">
    <location>
        <begin position="95"/>
        <end position="118"/>
    </location>
</feature>
<dbReference type="STRING" id="1121305.CLCOL_24390"/>
<name>A0A151AI20_9CLOT</name>